<protein>
    <submittedName>
        <fullName evidence="2">Uncharacterized protein</fullName>
    </submittedName>
</protein>
<dbReference type="PANTHER" id="PTHR35395:SF1">
    <property type="entry name" value="DUF6536 DOMAIN-CONTAINING PROTEIN"/>
    <property type="match status" value="1"/>
</dbReference>
<feature type="transmembrane region" description="Helical" evidence="1">
    <location>
        <begin position="56"/>
        <end position="76"/>
    </location>
</feature>
<sequence>MLICATILGASGFLLHMAIEDFKEYGSGNMWTSGLGETKTSTTLISGLFRPRTTNTIFAIILLANTPQLLLSVAYFQYNALLTGMLAASEYNDYAVDRKPLRVSWPTGAQRWTYYHSLPYRYSFPLLTASALLHWLVSQSFYFVEIMPNPVFDYVDGVINVVTCGYSPAAIIYAIIIGSVMVIAAVVLGLRRFPTPMPLAAQCSAAISAACHPLKGYDHALKPVQWGEVQLQGPAQGGDWTDSSRVFHCSFTSDEVNEPMKERLYL</sequence>
<dbReference type="EMBL" id="BLKC01000139">
    <property type="protein sequence ID" value="GFF56604.1"/>
    <property type="molecule type" value="Genomic_DNA"/>
</dbReference>
<proteinExistence type="predicted"/>
<reference evidence="2 3" key="1">
    <citation type="submission" date="2020-01" db="EMBL/GenBank/DDBJ databases">
        <title>Draft genome sequence of Aspergillus udagawae IFM 46972.</title>
        <authorList>
            <person name="Takahashi H."/>
            <person name="Yaguchi T."/>
        </authorList>
    </citation>
    <scope>NUCLEOTIDE SEQUENCE [LARGE SCALE GENOMIC DNA]</scope>
    <source>
        <strain evidence="2 3">IFM 46972</strain>
    </source>
</reference>
<dbReference type="AlphaFoldDB" id="A0A8H3SDD5"/>
<dbReference type="Proteomes" id="UP000465221">
    <property type="component" value="Unassembled WGS sequence"/>
</dbReference>
<accession>A0A8H3SDD5</accession>
<evidence type="ECO:0000313" key="3">
    <source>
        <dbReference type="Proteomes" id="UP000465221"/>
    </source>
</evidence>
<organism evidence="2 3">
    <name type="scientific">Aspergillus udagawae</name>
    <dbReference type="NCBI Taxonomy" id="91492"/>
    <lineage>
        <taxon>Eukaryota</taxon>
        <taxon>Fungi</taxon>
        <taxon>Dikarya</taxon>
        <taxon>Ascomycota</taxon>
        <taxon>Pezizomycotina</taxon>
        <taxon>Eurotiomycetes</taxon>
        <taxon>Eurotiomycetidae</taxon>
        <taxon>Eurotiales</taxon>
        <taxon>Aspergillaceae</taxon>
        <taxon>Aspergillus</taxon>
        <taxon>Aspergillus subgen. Fumigati</taxon>
    </lineage>
</organism>
<comment type="caution">
    <text evidence="2">The sequence shown here is derived from an EMBL/GenBank/DDBJ whole genome shotgun (WGS) entry which is preliminary data.</text>
</comment>
<keyword evidence="1" id="KW-1133">Transmembrane helix</keyword>
<feature type="transmembrane region" description="Helical" evidence="1">
    <location>
        <begin position="170"/>
        <end position="190"/>
    </location>
</feature>
<evidence type="ECO:0000313" key="2">
    <source>
        <dbReference type="EMBL" id="GFF56604.1"/>
    </source>
</evidence>
<evidence type="ECO:0000256" key="1">
    <source>
        <dbReference type="SAM" id="Phobius"/>
    </source>
</evidence>
<keyword evidence="1" id="KW-0472">Membrane</keyword>
<dbReference type="PANTHER" id="PTHR35395">
    <property type="entry name" value="DUF6536 DOMAIN-CONTAINING PROTEIN"/>
    <property type="match status" value="1"/>
</dbReference>
<name>A0A8H3SDD5_9EURO</name>
<keyword evidence="1" id="KW-0812">Transmembrane</keyword>
<feature type="transmembrane region" description="Helical" evidence="1">
    <location>
        <begin position="124"/>
        <end position="144"/>
    </location>
</feature>
<gene>
    <name evidence="2" type="ORF">IFM46972_10558</name>
</gene>